<evidence type="ECO:0000256" key="8">
    <source>
        <dbReference type="RuleBase" id="RU004464"/>
    </source>
</evidence>
<evidence type="ECO:0000259" key="9">
    <source>
        <dbReference type="Pfam" id="PF01058"/>
    </source>
</evidence>
<keyword evidence="7" id="KW-0472">Membrane</keyword>
<dbReference type="HAMAP" id="MF_01356">
    <property type="entry name" value="NDH1_NuoB"/>
    <property type="match status" value="1"/>
</dbReference>
<evidence type="ECO:0000256" key="7">
    <source>
        <dbReference type="HAMAP-Rule" id="MF_01356"/>
    </source>
</evidence>
<evidence type="ECO:0000256" key="2">
    <source>
        <dbReference type="ARBA" id="ARBA00022448"/>
    </source>
</evidence>
<keyword evidence="11" id="KW-1185">Reference proteome</keyword>
<evidence type="ECO:0000256" key="4">
    <source>
        <dbReference type="ARBA" id="ARBA00022719"/>
    </source>
</evidence>
<keyword evidence="2 7" id="KW-0813">Transport</keyword>
<comment type="similarity">
    <text evidence="1 7 8">Belongs to the complex I 20 kDa subunit family.</text>
</comment>
<proteinExistence type="inferred from homology"/>
<dbReference type="GO" id="GO:0015990">
    <property type="term" value="P:electron transport coupled proton transport"/>
    <property type="evidence" value="ECO:0007669"/>
    <property type="project" value="TreeGrafter"/>
</dbReference>
<dbReference type="SUPFAM" id="SSF56770">
    <property type="entry name" value="HydA/Nqo6-like"/>
    <property type="match status" value="1"/>
</dbReference>
<reference evidence="10 11" key="1">
    <citation type="submission" date="2015-06" db="EMBL/GenBank/DDBJ databases">
        <title>Draft genome of the moderately acidophilic sulfate reducer Candidatus Desulfosporosinus acididurans strain M1.</title>
        <authorList>
            <person name="Poehlein A."/>
            <person name="Petzsch P."/>
            <person name="Johnson B.D."/>
            <person name="Schloemann M."/>
            <person name="Daniel R."/>
            <person name="Muehling M."/>
        </authorList>
    </citation>
    <scope>NUCLEOTIDE SEQUENCE [LARGE SCALE GENOMIC DNA]</scope>
    <source>
        <strain evidence="10 11">M1</strain>
    </source>
</reference>
<keyword evidence="5 7" id="KW-1278">Translocase</keyword>
<comment type="subunit">
    <text evidence="7">NDH-1 is composed of 14 different subunits. Subunits NuoB, C, D, E, F, and G constitute the peripheral sector of the complex.</text>
</comment>
<name>A0A0J1IL27_9FIRM</name>
<gene>
    <name evidence="10" type="primary">nqo6_1</name>
    <name evidence="7" type="synonym">nuoB</name>
    <name evidence="10" type="ORF">DEAC_c25380</name>
</gene>
<evidence type="ECO:0000256" key="5">
    <source>
        <dbReference type="ARBA" id="ARBA00022967"/>
    </source>
</evidence>
<comment type="catalytic activity">
    <reaction evidence="7">
        <text>a quinone + NADH + 5 H(+)(in) = a quinol + NAD(+) + 4 H(+)(out)</text>
        <dbReference type="Rhea" id="RHEA:57888"/>
        <dbReference type="ChEBI" id="CHEBI:15378"/>
        <dbReference type="ChEBI" id="CHEBI:24646"/>
        <dbReference type="ChEBI" id="CHEBI:57540"/>
        <dbReference type="ChEBI" id="CHEBI:57945"/>
        <dbReference type="ChEBI" id="CHEBI:132124"/>
    </reaction>
</comment>
<keyword evidence="6 7" id="KW-0520">NAD</keyword>
<keyword evidence="7 8" id="KW-0411">Iron-sulfur</keyword>
<comment type="caution">
    <text evidence="10">The sequence shown here is derived from an EMBL/GenBank/DDBJ whole genome shotgun (WGS) entry which is preliminary data.</text>
</comment>
<keyword evidence="3 7" id="KW-0004">4Fe-4S</keyword>
<dbReference type="GO" id="GO:0008137">
    <property type="term" value="F:NADH dehydrogenase (ubiquinone) activity"/>
    <property type="evidence" value="ECO:0007669"/>
    <property type="project" value="InterPro"/>
</dbReference>
<dbReference type="PATRIC" id="fig|476652.3.peg.2652"/>
<dbReference type="InterPro" id="IPR006137">
    <property type="entry name" value="NADH_UbQ_OxRdtase-like_20kDa"/>
</dbReference>
<dbReference type="GO" id="GO:0005506">
    <property type="term" value="F:iron ion binding"/>
    <property type="evidence" value="ECO:0007669"/>
    <property type="project" value="UniProtKB-UniRule"/>
</dbReference>
<dbReference type="Pfam" id="PF01058">
    <property type="entry name" value="Oxidored_q6"/>
    <property type="match status" value="1"/>
</dbReference>
<dbReference type="GO" id="GO:0050136">
    <property type="term" value="F:NADH dehydrogenase (quinone) (non-electrogenic) activity"/>
    <property type="evidence" value="ECO:0007669"/>
    <property type="project" value="UniProtKB-UniRule"/>
</dbReference>
<keyword evidence="10" id="KW-0560">Oxidoreductase</keyword>
<evidence type="ECO:0000313" key="10">
    <source>
        <dbReference type="EMBL" id="KLU65401.1"/>
    </source>
</evidence>
<dbReference type="GO" id="GO:0009060">
    <property type="term" value="P:aerobic respiration"/>
    <property type="evidence" value="ECO:0007669"/>
    <property type="project" value="TreeGrafter"/>
</dbReference>
<comment type="function">
    <text evidence="7">NDH-1 shuttles electrons from NADH, via FMN and iron-sulfur (Fe-S) centers, to quinones in the respiratory chain. The immediate electron acceptor for the enzyme in this species is believed to be a menaquinone. Couples the redox reaction to proton translocation (for every two electrons transferred, four hydrogen ions are translocated across the cytoplasmic membrane), and thus conserves the redox energy in a proton gradient.</text>
</comment>
<dbReference type="InterPro" id="IPR006138">
    <property type="entry name" value="NADH_UQ_OxRdtase_20Kd_su"/>
</dbReference>
<dbReference type="PANTHER" id="PTHR11995:SF14">
    <property type="entry name" value="NADH DEHYDROGENASE [UBIQUINONE] IRON-SULFUR PROTEIN 7, MITOCHONDRIAL"/>
    <property type="match status" value="1"/>
</dbReference>
<feature type="domain" description="NADH:ubiquinone oxidoreductase-like 20kDa subunit" evidence="9">
    <location>
        <begin position="46"/>
        <end position="155"/>
    </location>
</feature>
<dbReference type="NCBIfam" id="NF005012">
    <property type="entry name" value="PRK06411.1"/>
    <property type="match status" value="1"/>
</dbReference>
<dbReference type="RefSeq" id="WP_047810378.1">
    <property type="nucleotide sequence ID" value="NZ_LDZY01000008.1"/>
</dbReference>
<feature type="binding site" evidence="7">
    <location>
        <position position="46"/>
    </location>
    <ligand>
        <name>[4Fe-4S] cluster</name>
        <dbReference type="ChEBI" id="CHEBI:49883"/>
    </ligand>
</feature>
<keyword evidence="7" id="KW-1003">Cell membrane</keyword>
<feature type="binding site" evidence="7">
    <location>
        <position position="47"/>
    </location>
    <ligand>
        <name>[4Fe-4S] cluster</name>
        <dbReference type="ChEBI" id="CHEBI:49883"/>
    </ligand>
</feature>
<dbReference type="PROSITE" id="PS01150">
    <property type="entry name" value="COMPLEX1_20K"/>
    <property type="match status" value="1"/>
</dbReference>
<accession>A0A0J1IL27</accession>
<dbReference type="STRING" id="476652.DEAC_c25380"/>
<protein>
    <recommendedName>
        <fullName evidence="7">NADH-quinone oxidoreductase subunit B</fullName>
        <ecNumber evidence="7">7.1.1.-</ecNumber>
    </recommendedName>
    <alternativeName>
        <fullName evidence="7">NADH dehydrogenase I subunit B</fullName>
    </alternativeName>
    <alternativeName>
        <fullName evidence="7">NDH-1 subunit B</fullName>
    </alternativeName>
</protein>
<sequence>MDVRREKELRDAEAAAEKNILLTSVEKFLNWGRVHSFWPCSFGLACCAIEMASSGDPRYDLSRFGYEVFQASPRQADLMIVAGTLTRKMAPIARRIYDQMPEPKWVIAMGNCACSGGPFADSYAVVPGADSIVPIDVYIPGCPPRPESLMFGMLHLKQKIQNPAKARLIKHVK</sequence>
<feature type="binding site" evidence="7">
    <location>
        <position position="142"/>
    </location>
    <ligand>
        <name>[4Fe-4S] cluster</name>
        <dbReference type="ChEBI" id="CHEBI:49883"/>
    </ligand>
</feature>
<dbReference type="GO" id="GO:0051539">
    <property type="term" value="F:4 iron, 4 sulfur cluster binding"/>
    <property type="evidence" value="ECO:0007669"/>
    <property type="project" value="UniProtKB-KW"/>
</dbReference>
<dbReference type="GO" id="GO:0005886">
    <property type="term" value="C:plasma membrane"/>
    <property type="evidence" value="ECO:0007669"/>
    <property type="project" value="UniProtKB-SubCell"/>
</dbReference>
<organism evidence="10 11">
    <name type="scientific">Desulfosporosinus acididurans</name>
    <dbReference type="NCBI Taxonomy" id="476652"/>
    <lineage>
        <taxon>Bacteria</taxon>
        <taxon>Bacillati</taxon>
        <taxon>Bacillota</taxon>
        <taxon>Clostridia</taxon>
        <taxon>Eubacteriales</taxon>
        <taxon>Desulfitobacteriaceae</taxon>
        <taxon>Desulfosporosinus</taxon>
    </lineage>
</organism>
<dbReference type="EC" id="7.1.1.-" evidence="7"/>
<evidence type="ECO:0000256" key="6">
    <source>
        <dbReference type="ARBA" id="ARBA00023027"/>
    </source>
</evidence>
<dbReference type="PANTHER" id="PTHR11995">
    <property type="entry name" value="NADH DEHYDROGENASE"/>
    <property type="match status" value="1"/>
</dbReference>
<dbReference type="NCBIfam" id="TIGR01957">
    <property type="entry name" value="nuoB_fam"/>
    <property type="match status" value="1"/>
</dbReference>
<dbReference type="EMBL" id="LDZY01000008">
    <property type="protein sequence ID" value="KLU65401.1"/>
    <property type="molecule type" value="Genomic_DNA"/>
</dbReference>
<dbReference type="FunFam" id="3.40.50.12280:FF:000002">
    <property type="entry name" value="NADH-quinone oxidoreductase subunit B"/>
    <property type="match status" value="1"/>
</dbReference>
<dbReference type="AlphaFoldDB" id="A0A0J1IL27"/>
<dbReference type="Gene3D" id="3.40.50.12280">
    <property type="match status" value="1"/>
</dbReference>
<feature type="binding site" evidence="7">
    <location>
        <position position="112"/>
    </location>
    <ligand>
        <name>[4Fe-4S] cluster</name>
        <dbReference type="ChEBI" id="CHEBI:49883"/>
    </ligand>
</feature>
<comment type="subcellular location">
    <subcellularLocation>
        <location evidence="7">Cell membrane</location>
        <topology evidence="7">Peripheral membrane protein</topology>
        <orientation evidence="7">Cytoplasmic side</orientation>
    </subcellularLocation>
</comment>
<dbReference type="GO" id="GO:0048038">
    <property type="term" value="F:quinone binding"/>
    <property type="evidence" value="ECO:0007669"/>
    <property type="project" value="UniProtKB-KW"/>
</dbReference>
<keyword evidence="7 8" id="KW-0408">Iron</keyword>
<comment type="cofactor">
    <cofactor evidence="7">
        <name>[4Fe-4S] cluster</name>
        <dbReference type="ChEBI" id="CHEBI:49883"/>
    </cofactor>
    <text evidence="7">Binds 1 [4Fe-4S] cluster.</text>
</comment>
<keyword evidence="7 8" id="KW-0479">Metal-binding</keyword>
<evidence type="ECO:0000256" key="1">
    <source>
        <dbReference type="ARBA" id="ARBA00009173"/>
    </source>
</evidence>
<keyword evidence="4 7" id="KW-0874">Quinone</keyword>
<evidence type="ECO:0000256" key="3">
    <source>
        <dbReference type="ARBA" id="ARBA00022485"/>
    </source>
</evidence>
<dbReference type="Proteomes" id="UP000036356">
    <property type="component" value="Unassembled WGS sequence"/>
</dbReference>
<evidence type="ECO:0000313" key="11">
    <source>
        <dbReference type="Proteomes" id="UP000036356"/>
    </source>
</evidence>
<dbReference type="GO" id="GO:0045271">
    <property type="term" value="C:respiratory chain complex I"/>
    <property type="evidence" value="ECO:0007669"/>
    <property type="project" value="TreeGrafter"/>
</dbReference>